<evidence type="ECO:0000313" key="2">
    <source>
        <dbReference type="Proteomes" id="UP000288216"/>
    </source>
</evidence>
<proteinExistence type="predicted"/>
<accession>A0A401NZF7</accession>
<name>A0A401NZF7_SCYTO</name>
<sequence length="77" mass="8642">MAEDTSRYLSGDYYPRKFGPKPDVVPSGVTERKISPFGIGLDKPDMVVVDVVNVKEEAQQRVQEEFGLGREVLSERV</sequence>
<dbReference type="STRING" id="75743.A0A401NZF7"/>
<comment type="caution">
    <text evidence="1">The sequence shown here is derived from an EMBL/GenBank/DDBJ whole genome shotgun (WGS) entry which is preliminary data.</text>
</comment>
<keyword evidence="2" id="KW-1185">Reference proteome</keyword>
<dbReference type="AlphaFoldDB" id="A0A401NZF7"/>
<organism evidence="1 2">
    <name type="scientific">Scyliorhinus torazame</name>
    <name type="common">Cloudy catshark</name>
    <name type="synonym">Catulus torazame</name>
    <dbReference type="NCBI Taxonomy" id="75743"/>
    <lineage>
        <taxon>Eukaryota</taxon>
        <taxon>Metazoa</taxon>
        <taxon>Chordata</taxon>
        <taxon>Craniata</taxon>
        <taxon>Vertebrata</taxon>
        <taxon>Chondrichthyes</taxon>
        <taxon>Elasmobranchii</taxon>
        <taxon>Galeomorphii</taxon>
        <taxon>Galeoidea</taxon>
        <taxon>Carcharhiniformes</taxon>
        <taxon>Scyliorhinidae</taxon>
        <taxon>Scyliorhinus</taxon>
    </lineage>
</organism>
<protein>
    <submittedName>
        <fullName evidence="1">Uncharacterized protein</fullName>
    </submittedName>
</protein>
<reference evidence="1 2" key="1">
    <citation type="journal article" date="2018" name="Nat. Ecol. Evol.">
        <title>Shark genomes provide insights into elasmobranch evolution and the origin of vertebrates.</title>
        <authorList>
            <person name="Hara Y"/>
            <person name="Yamaguchi K"/>
            <person name="Onimaru K"/>
            <person name="Kadota M"/>
            <person name="Koyanagi M"/>
            <person name="Keeley SD"/>
            <person name="Tatsumi K"/>
            <person name="Tanaka K"/>
            <person name="Motone F"/>
            <person name="Kageyama Y"/>
            <person name="Nozu R"/>
            <person name="Adachi N"/>
            <person name="Nishimura O"/>
            <person name="Nakagawa R"/>
            <person name="Tanegashima C"/>
            <person name="Kiyatake I"/>
            <person name="Matsumoto R"/>
            <person name="Murakumo K"/>
            <person name="Nishida K"/>
            <person name="Terakita A"/>
            <person name="Kuratani S"/>
            <person name="Sato K"/>
            <person name="Hyodo S Kuraku.S."/>
        </authorList>
    </citation>
    <scope>NUCLEOTIDE SEQUENCE [LARGE SCALE GENOMIC DNA]</scope>
</reference>
<gene>
    <name evidence="1" type="ORF">scyTo_0010081</name>
</gene>
<evidence type="ECO:0000313" key="1">
    <source>
        <dbReference type="EMBL" id="GCB66256.1"/>
    </source>
</evidence>
<dbReference type="EMBL" id="BFAA01004271">
    <property type="protein sequence ID" value="GCB66256.1"/>
    <property type="molecule type" value="Genomic_DNA"/>
</dbReference>
<dbReference type="Proteomes" id="UP000288216">
    <property type="component" value="Unassembled WGS sequence"/>
</dbReference>
<dbReference type="OrthoDB" id="5382797at2759"/>